<keyword evidence="4" id="KW-1185">Reference proteome</keyword>
<sequence>MKWPTWRPVGRDSVTIYFDDESEQYGTMPTYVYQCSACNNTFEVEQRITADPLDTCECGSTGTVKRVIQRVAVSFKGSGFHINDYAGSGSEPKVEAKAETPAEPALAPPAPVASE</sequence>
<dbReference type="HOGENOM" id="CLU_2105349_0_0_0"/>
<evidence type="ECO:0000313" key="3">
    <source>
        <dbReference type="EMBL" id="AIE88051.1"/>
    </source>
</evidence>
<protein>
    <submittedName>
        <fullName evidence="3">Regulatory protein, FmdB family</fullName>
    </submittedName>
</protein>
<dbReference type="PANTHER" id="PTHR34404:SF2">
    <property type="entry name" value="CONSERVED SERINE RICH PROTEIN"/>
    <property type="match status" value="1"/>
</dbReference>
<dbReference type="STRING" id="661478.OP10G_4683"/>
<accession>A0A068NXC0</accession>
<reference evidence="3 4" key="1">
    <citation type="journal article" date="2014" name="PLoS ONE">
        <title>The first complete genome sequence of the class fimbriimonadia in the phylum armatimonadetes.</title>
        <authorList>
            <person name="Hu Z.Y."/>
            <person name="Wang Y.Z."/>
            <person name="Im W.T."/>
            <person name="Wang S.Y."/>
            <person name="Zhao G.P."/>
            <person name="Zheng H.J."/>
            <person name="Quan Z.X."/>
        </authorList>
    </citation>
    <scope>NUCLEOTIDE SEQUENCE [LARGE SCALE GENOMIC DNA]</scope>
    <source>
        <strain evidence="3">Gsoil 348</strain>
    </source>
</reference>
<dbReference type="Proteomes" id="UP000027982">
    <property type="component" value="Chromosome"/>
</dbReference>
<dbReference type="InterPro" id="IPR013429">
    <property type="entry name" value="Regulatory_FmdB_Zinc_ribbon"/>
</dbReference>
<dbReference type="PANTHER" id="PTHR34404">
    <property type="entry name" value="REGULATORY PROTEIN, FMDB FAMILY"/>
    <property type="match status" value="1"/>
</dbReference>
<name>A0A068NXC0_FIMGI</name>
<dbReference type="EMBL" id="CP007139">
    <property type="protein sequence ID" value="AIE88051.1"/>
    <property type="molecule type" value="Genomic_DNA"/>
</dbReference>
<dbReference type="AlphaFoldDB" id="A0A068NXC0"/>
<dbReference type="NCBIfam" id="TIGR02605">
    <property type="entry name" value="CxxC_CxxC_SSSS"/>
    <property type="match status" value="1"/>
</dbReference>
<dbReference type="eggNOG" id="COG2331">
    <property type="taxonomic scope" value="Bacteria"/>
</dbReference>
<feature type="compositionally biased region" description="Pro residues" evidence="1">
    <location>
        <begin position="106"/>
        <end position="115"/>
    </location>
</feature>
<organism evidence="3 4">
    <name type="scientific">Fimbriimonas ginsengisoli Gsoil 348</name>
    <dbReference type="NCBI Taxonomy" id="661478"/>
    <lineage>
        <taxon>Bacteria</taxon>
        <taxon>Bacillati</taxon>
        <taxon>Armatimonadota</taxon>
        <taxon>Fimbriimonadia</taxon>
        <taxon>Fimbriimonadales</taxon>
        <taxon>Fimbriimonadaceae</taxon>
        <taxon>Fimbriimonas</taxon>
    </lineage>
</organism>
<feature type="domain" description="Putative regulatory protein FmdB zinc ribbon" evidence="2">
    <location>
        <begin position="28"/>
        <end position="69"/>
    </location>
</feature>
<evidence type="ECO:0000256" key="1">
    <source>
        <dbReference type="SAM" id="MobiDB-lite"/>
    </source>
</evidence>
<dbReference type="SMART" id="SM00834">
    <property type="entry name" value="CxxC_CXXC_SSSS"/>
    <property type="match status" value="1"/>
</dbReference>
<evidence type="ECO:0000259" key="2">
    <source>
        <dbReference type="SMART" id="SM00834"/>
    </source>
</evidence>
<dbReference type="KEGG" id="fgi:OP10G_4683"/>
<dbReference type="Pfam" id="PF09723">
    <property type="entry name" value="Zn_ribbon_8"/>
    <property type="match status" value="1"/>
</dbReference>
<proteinExistence type="predicted"/>
<gene>
    <name evidence="3" type="ORF">OP10G_4683</name>
</gene>
<evidence type="ECO:0000313" key="4">
    <source>
        <dbReference type="Proteomes" id="UP000027982"/>
    </source>
</evidence>
<feature type="region of interest" description="Disordered" evidence="1">
    <location>
        <begin position="86"/>
        <end position="115"/>
    </location>
</feature>